<gene>
    <name evidence="6" type="ORF">LW5_0190</name>
</gene>
<dbReference type="SUPFAM" id="SSF100950">
    <property type="entry name" value="NagB/RpiA/CoA transferase-like"/>
    <property type="match status" value="1"/>
</dbReference>
<evidence type="ECO:0000256" key="1">
    <source>
        <dbReference type="ARBA" id="ARBA00010638"/>
    </source>
</evidence>
<dbReference type="InterPro" id="IPR037171">
    <property type="entry name" value="NagB/RpiA_transferase-like"/>
</dbReference>
<dbReference type="PANTHER" id="PTHR23407:SF1">
    <property type="entry name" value="5-FORMYLTETRAHYDROFOLATE CYCLO-LIGASE"/>
    <property type="match status" value="1"/>
</dbReference>
<dbReference type="InterPro" id="IPR002698">
    <property type="entry name" value="FTHF_cligase"/>
</dbReference>
<feature type="binding site" evidence="4">
    <location>
        <position position="60"/>
    </location>
    <ligand>
        <name>substrate</name>
    </ligand>
</feature>
<dbReference type="GO" id="GO:0046872">
    <property type="term" value="F:metal ion binding"/>
    <property type="evidence" value="ECO:0007669"/>
    <property type="project" value="UniProtKB-KW"/>
</dbReference>
<name>D9MP88_9BACT</name>
<proteinExistence type="inferred from homology"/>
<dbReference type="PANTHER" id="PTHR23407">
    <property type="entry name" value="ATPASE INHIBITOR/5-FORMYLTETRAHYDROFOLATE CYCLO-LIGASE"/>
    <property type="match status" value="1"/>
</dbReference>
<dbReference type="Gene3D" id="3.40.50.10420">
    <property type="entry name" value="NagB/RpiA/CoA transferase-like"/>
    <property type="match status" value="1"/>
</dbReference>
<protein>
    <recommendedName>
        <fullName evidence="5">5-formyltetrahydrofolate cyclo-ligase</fullName>
        <ecNumber evidence="5">6.3.3.2</ecNumber>
    </recommendedName>
</protein>
<dbReference type="GO" id="GO:0005524">
    <property type="term" value="F:ATP binding"/>
    <property type="evidence" value="ECO:0007669"/>
    <property type="project" value="UniProtKB-KW"/>
</dbReference>
<evidence type="ECO:0000256" key="4">
    <source>
        <dbReference type="PIRSR" id="PIRSR006806-1"/>
    </source>
</evidence>
<comment type="catalytic activity">
    <reaction evidence="5">
        <text>(6S)-5-formyl-5,6,7,8-tetrahydrofolate + ATP = (6R)-5,10-methenyltetrahydrofolate + ADP + phosphate</text>
        <dbReference type="Rhea" id="RHEA:10488"/>
        <dbReference type="ChEBI" id="CHEBI:30616"/>
        <dbReference type="ChEBI" id="CHEBI:43474"/>
        <dbReference type="ChEBI" id="CHEBI:57455"/>
        <dbReference type="ChEBI" id="CHEBI:57457"/>
        <dbReference type="ChEBI" id="CHEBI:456216"/>
        <dbReference type="EC" id="6.3.3.2"/>
    </reaction>
</comment>
<dbReference type="GO" id="GO:0035999">
    <property type="term" value="P:tetrahydrofolate interconversion"/>
    <property type="evidence" value="ECO:0007669"/>
    <property type="project" value="TreeGrafter"/>
</dbReference>
<dbReference type="GO" id="GO:0009396">
    <property type="term" value="P:folic acid-containing compound biosynthetic process"/>
    <property type="evidence" value="ECO:0007669"/>
    <property type="project" value="TreeGrafter"/>
</dbReference>
<dbReference type="AlphaFoldDB" id="D9MP88"/>
<accession>D9MP88</accession>
<dbReference type="PIRSF" id="PIRSF006806">
    <property type="entry name" value="FTHF_cligase"/>
    <property type="match status" value="1"/>
</dbReference>
<sequence length="198" mass="22033">MIAALNDPKAALRKEALRLRDSIDPKTKKTKDNEIHKNLFQTREFTKAKSVMFFASIRSEPNTLDMIAAALTLNKIIILPRVNLKERSLAPYVITNLFELVPGYMNIPEPHPELAAKRSSEDIDVIVVPGLAFDKSGGRVGYGGGYYDRFISGIKGQRPVLAAVAYDEQVMESVPVMSYDQRIDMIVTESGVFRVSTA</sequence>
<dbReference type="GO" id="GO:0030272">
    <property type="term" value="F:5-formyltetrahydrofolate cyclo-ligase activity"/>
    <property type="evidence" value="ECO:0007669"/>
    <property type="project" value="UniProtKB-EC"/>
</dbReference>
<reference evidence="6" key="1">
    <citation type="journal article" date="2011" name="Appl. Environ. Microbiol.">
        <title>Metagenomic analysis reveals unexpected subgenomic diversity of magnetotactic bacteria within the phylum Nitrospirae.</title>
        <authorList>
            <person name="Lin W."/>
            <person name="Jogler C."/>
            <person name="Schuler D."/>
            <person name="Pan Y."/>
        </authorList>
    </citation>
    <scope>NUCLEOTIDE SEQUENCE</scope>
</reference>
<dbReference type="Pfam" id="PF01812">
    <property type="entry name" value="5-FTHF_cyc-lig"/>
    <property type="match status" value="1"/>
</dbReference>
<evidence type="ECO:0000256" key="3">
    <source>
        <dbReference type="ARBA" id="ARBA00022840"/>
    </source>
</evidence>
<keyword evidence="5" id="KW-0460">Magnesium</keyword>
<keyword evidence="3 4" id="KW-0067">ATP-binding</keyword>
<comment type="similarity">
    <text evidence="1 5">Belongs to the 5-formyltetrahydrofolate cyclo-ligase family.</text>
</comment>
<organism evidence="6">
    <name type="scientific">uncultured Nitrospirae bacterium MY4-5C</name>
    <dbReference type="NCBI Taxonomy" id="798580"/>
    <lineage>
        <taxon>Bacteria</taxon>
        <taxon>Pseudomonadati</taxon>
        <taxon>Nitrospirota</taxon>
        <taxon>environmental samples</taxon>
    </lineage>
</organism>
<keyword evidence="6" id="KW-0436">Ligase</keyword>
<comment type="cofactor">
    <cofactor evidence="5">
        <name>Mg(2+)</name>
        <dbReference type="ChEBI" id="CHEBI:18420"/>
    </cofactor>
</comment>
<dbReference type="NCBIfam" id="TIGR02727">
    <property type="entry name" value="MTHFS_bact"/>
    <property type="match status" value="1"/>
</dbReference>
<feature type="binding site" evidence="4">
    <location>
        <begin position="9"/>
        <end position="13"/>
    </location>
    <ligand>
        <name>ATP</name>
        <dbReference type="ChEBI" id="CHEBI:30616"/>
    </ligand>
</feature>
<evidence type="ECO:0000313" key="6">
    <source>
        <dbReference type="EMBL" id="ADI87777.1"/>
    </source>
</evidence>
<keyword evidence="5" id="KW-0479">Metal-binding</keyword>
<dbReference type="InterPro" id="IPR024185">
    <property type="entry name" value="FTHF_cligase-like_sf"/>
</dbReference>
<evidence type="ECO:0000256" key="5">
    <source>
        <dbReference type="RuleBase" id="RU361279"/>
    </source>
</evidence>
<dbReference type="EC" id="6.3.3.2" evidence="5"/>
<keyword evidence="2 4" id="KW-0547">Nucleotide-binding</keyword>
<dbReference type="EMBL" id="HM454283">
    <property type="protein sequence ID" value="ADI87777.1"/>
    <property type="molecule type" value="Genomic_DNA"/>
</dbReference>
<evidence type="ECO:0000256" key="2">
    <source>
        <dbReference type="ARBA" id="ARBA00022741"/>
    </source>
</evidence>
<feature type="binding site" evidence="4">
    <location>
        <begin position="139"/>
        <end position="147"/>
    </location>
    <ligand>
        <name>ATP</name>
        <dbReference type="ChEBI" id="CHEBI:30616"/>
    </ligand>
</feature>